<reference evidence="2" key="1">
    <citation type="journal article" date="2014" name="Int. J. Syst. Evol. Microbiol.">
        <title>Complete genome sequence of Corynebacterium casei LMG S-19264T (=DSM 44701T), isolated from a smear-ripened cheese.</title>
        <authorList>
            <consortium name="US DOE Joint Genome Institute (JGI-PGF)"/>
            <person name="Walter F."/>
            <person name="Albersmeier A."/>
            <person name="Kalinowski J."/>
            <person name="Ruckert C."/>
        </authorList>
    </citation>
    <scope>NUCLEOTIDE SEQUENCE</scope>
    <source>
        <strain evidence="2">CGMCC 1.15152</strain>
    </source>
</reference>
<dbReference type="Proteomes" id="UP000633205">
    <property type="component" value="Unassembled WGS sequence"/>
</dbReference>
<keyword evidence="1" id="KW-0472">Membrane</keyword>
<keyword evidence="1" id="KW-0812">Transmembrane</keyword>
<keyword evidence="3" id="KW-1185">Reference proteome</keyword>
<evidence type="ECO:0000256" key="1">
    <source>
        <dbReference type="SAM" id="Phobius"/>
    </source>
</evidence>
<organism evidence="2 3">
    <name type="scientific">Microbacterium faecale</name>
    <dbReference type="NCBI Taxonomy" id="1804630"/>
    <lineage>
        <taxon>Bacteria</taxon>
        <taxon>Bacillati</taxon>
        <taxon>Actinomycetota</taxon>
        <taxon>Actinomycetes</taxon>
        <taxon>Micrococcales</taxon>
        <taxon>Microbacteriaceae</taxon>
        <taxon>Microbacterium</taxon>
    </lineage>
</organism>
<sequence length="218" mass="24070">MAWIPRPRGDFDVTTFVIVLGILAVCLLVLWWYRRKKRNDPDRGGPGYVATATFVPTAPAPDPNPLSDDERWLLGFAAPRVVFEGLDAKRWDLGGGAAASTSAGEEAWERLADELTRTTSWDLSRVRLAANLEGATSAQDRAFAAVELAWWIRAGVATGHLTESSARDETHGLAESLRHDADDWLAFGDLLGDHENMARAHTLYRPGAPWSDPQWPRP</sequence>
<evidence type="ECO:0000313" key="2">
    <source>
        <dbReference type="EMBL" id="GGD27643.1"/>
    </source>
</evidence>
<reference evidence="2" key="2">
    <citation type="submission" date="2020-09" db="EMBL/GenBank/DDBJ databases">
        <authorList>
            <person name="Sun Q."/>
            <person name="Zhou Y."/>
        </authorList>
    </citation>
    <scope>NUCLEOTIDE SEQUENCE</scope>
    <source>
        <strain evidence="2">CGMCC 1.15152</strain>
    </source>
</reference>
<dbReference type="EMBL" id="BMHO01000001">
    <property type="protein sequence ID" value="GGD27643.1"/>
    <property type="molecule type" value="Genomic_DNA"/>
</dbReference>
<evidence type="ECO:0000313" key="3">
    <source>
        <dbReference type="Proteomes" id="UP000633205"/>
    </source>
</evidence>
<dbReference type="AlphaFoldDB" id="A0A916Y1U1"/>
<feature type="transmembrane region" description="Helical" evidence="1">
    <location>
        <begin position="13"/>
        <end position="33"/>
    </location>
</feature>
<protein>
    <recommendedName>
        <fullName evidence="4">DUF1266 domain-containing protein</fullName>
    </recommendedName>
</protein>
<proteinExistence type="predicted"/>
<dbReference type="RefSeq" id="WP_188710706.1">
    <property type="nucleotide sequence ID" value="NZ_BMHO01000001.1"/>
</dbReference>
<name>A0A916Y1U1_9MICO</name>
<accession>A0A916Y1U1</accession>
<gene>
    <name evidence="2" type="ORF">GCM10010915_04620</name>
</gene>
<comment type="caution">
    <text evidence="2">The sequence shown here is derived from an EMBL/GenBank/DDBJ whole genome shotgun (WGS) entry which is preliminary data.</text>
</comment>
<evidence type="ECO:0008006" key="4">
    <source>
        <dbReference type="Google" id="ProtNLM"/>
    </source>
</evidence>
<keyword evidence="1" id="KW-1133">Transmembrane helix</keyword>